<comment type="similarity">
    <text evidence="1">Belongs to the SIP oxidoreductase family.</text>
</comment>
<sequence>MTDSQARGASQSHATAPETVMPDLSTSTHLAHPDPQALLAHLRGSLEEHDIPFREDGDVTVAELTTGELRFRTGRDGLGLDLFAGTASNLHMLCETVLHQVDHADPDLAASLNWTGMDETAGPPPNFRLMELLASHRVGRSFQRLRLAGERLDEFERMGLHVRLLLPPEGRAPVWPVVEGGRTRWPKGDDALHTPAYTIRRVDGRAGWVDVDVFLHGNGPTCRWAENAAPCATVGMMGPGGGWIPQADRLHMGGDETALPAIARILENVLPETKAAAMIEVGHERDILPIAHGPNARIEWLIRDRDRPLAEAFLDGAPSSGAYHWFAAEKAQVAQVRTALGRSGGRGKKDRYVAAYWSR</sequence>
<organism evidence="3 4">
    <name type="scientific">Tranquillimonas alkanivorans</name>
    <dbReference type="NCBI Taxonomy" id="441119"/>
    <lineage>
        <taxon>Bacteria</taxon>
        <taxon>Pseudomonadati</taxon>
        <taxon>Pseudomonadota</taxon>
        <taxon>Alphaproteobacteria</taxon>
        <taxon>Rhodobacterales</taxon>
        <taxon>Roseobacteraceae</taxon>
        <taxon>Tranquillimonas</taxon>
    </lineage>
</organism>
<name>A0A1I5TGZ7_9RHOB</name>
<dbReference type="CDD" id="cd06193">
    <property type="entry name" value="siderophore_interacting"/>
    <property type="match status" value="1"/>
</dbReference>
<dbReference type="InterPro" id="IPR039374">
    <property type="entry name" value="SIP_fam"/>
</dbReference>
<dbReference type="PANTHER" id="PTHR30157">
    <property type="entry name" value="FERRIC REDUCTASE, NADPH-DEPENDENT"/>
    <property type="match status" value="1"/>
</dbReference>
<dbReference type="InterPro" id="IPR007037">
    <property type="entry name" value="SIP_rossman_dom"/>
</dbReference>
<evidence type="ECO:0000259" key="2">
    <source>
        <dbReference type="PROSITE" id="PS51384"/>
    </source>
</evidence>
<evidence type="ECO:0000256" key="1">
    <source>
        <dbReference type="ARBA" id="ARBA00035644"/>
    </source>
</evidence>
<dbReference type="InterPro" id="IPR017938">
    <property type="entry name" value="Riboflavin_synthase-like_b-brl"/>
</dbReference>
<feature type="domain" description="FAD-binding FR-type" evidence="2">
    <location>
        <begin position="125"/>
        <end position="246"/>
    </location>
</feature>
<dbReference type="Gene3D" id="3.40.50.80">
    <property type="entry name" value="Nucleotide-binding domain of ferredoxin-NADP reductase (FNR) module"/>
    <property type="match status" value="1"/>
</dbReference>
<evidence type="ECO:0000313" key="4">
    <source>
        <dbReference type="Proteomes" id="UP000199356"/>
    </source>
</evidence>
<protein>
    <submittedName>
        <fullName evidence="3">NADPH-dependent ferric siderophore reductase, contains FAD-binding and SIP domains</fullName>
    </submittedName>
</protein>
<dbReference type="Pfam" id="PF08021">
    <property type="entry name" value="FAD_binding_9"/>
    <property type="match status" value="1"/>
</dbReference>
<dbReference type="OrthoDB" id="9814826at2"/>
<reference evidence="3 4" key="1">
    <citation type="submission" date="2016-10" db="EMBL/GenBank/DDBJ databases">
        <authorList>
            <person name="de Groot N.N."/>
        </authorList>
    </citation>
    <scope>NUCLEOTIDE SEQUENCE [LARGE SCALE GENOMIC DNA]</scope>
    <source>
        <strain evidence="3 4">DSM 19547</strain>
    </source>
</reference>
<dbReference type="AlphaFoldDB" id="A0A1I5TGZ7"/>
<dbReference type="SUPFAM" id="SSF63380">
    <property type="entry name" value="Riboflavin synthase domain-like"/>
    <property type="match status" value="1"/>
</dbReference>
<dbReference type="InterPro" id="IPR013113">
    <property type="entry name" value="SIP_FAD-bd"/>
</dbReference>
<dbReference type="EMBL" id="FOXA01000013">
    <property type="protein sequence ID" value="SFP82329.1"/>
    <property type="molecule type" value="Genomic_DNA"/>
</dbReference>
<proteinExistence type="inferred from homology"/>
<dbReference type="Proteomes" id="UP000199356">
    <property type="component" value="Unassembled WGS sequence"/>
</dbReference>
<gene>
    <name evidence="3" type="ORF">SAMN04488047_113124</name>
</gene>
<evidence type="ECO:0000313" key="3">
    <source>
        <dbReference type="EMBL" id="SFP82329.1"/>
    </source>
</evidence>
<dbReference type="Pfam" id="PF04954">
    <property type="entry name" value="SIP"/>
    <property type="match status" value="1"/>
</dbReference>
<dbReference type="InterPro" id="IPR039261">
    <property type="entry name" value="FNR_nucleotide-bd"/>
</dbReference>
<dbReference type="PROSITE" id="PS51384">
    <property type="entry name" value="FAD_FR"/>
    <property type="match status" value="1"/>
</dbReference>
<dbReference type="PANTHER" id="PTHR30157:SF0">
    <property type="entry name" value="NADPH-DEPENDENT FERRIC-CHELATE REDUCTASE"/>
    <property type="match status" value="1"/>
</dbReference>
<keyword evidence="4" id="KW-1185">Reference proteome</keyword>
<accession>A0A1I5TGZ7</accession>
<dbReference type="STRING" id="441119.SAMN04488047_113124"/>
<dbReference type="InterPro" id="IPR017927">
    <property type="entry name" value="FAD-bd_FR_type"/>
</dbReference>
<dbReference type="GO" id="GO:0016491">
    <property type="term" value="F:oxidoreductase activity"/>
    <property type="evidence" value="ECO:0007669"/>
    <property type="project" value="InterPro"/>
</dbReference>
<dbReference type="Gene3D" id="2.40.30.10">
    <property type="entry name" value="Translation factors"/>
    <property type="match status" value="1"/>
</dbReference>